<name>A0A7I4Z235_HAECO</name>
<dbReference type="InterPro" id="IPR011641">
    <property type="entry name" value="Tyr-kin_ephrin_A/B_rcpt-like"/>
</dbReference>
<dbReference type="InterPro" id="IPR009030">
    <property type="entry name" value="Growth_fac_rcpt_cys_sf"/>
</dbReference>
<accession>A0A7I4Z235</accession>
<keyword evidence="1" id="KW-0245">EGF-like domain</keyword>
<proteinExistence type="predicted"/>
<dbReference type="SMART" id="SM00181">
    <property type="entry name" value="EGF"/>
    <property type="match status" value="4"/>
</dbReference>
<keyword evidence="4" id="KW-1185">Reference proteome</keyword>
<comment type="caution">
    <text evidence="1">Lacks conserved residue(s) required for the propagation of feature annotation.</text>
</comment>
<keyword evidence="2" id="KW-0732">Signal</keyword>
<protein>
    <submittedName>
        <fullName evidence="5">Protein F58E6.13, isoform a</fullName>
    </submittedName>
</protein>
<dbReference type="AlphaFoldDB" id="A0A7I4Z235"/>
<feature type="signal peptide" evidence="2">
    <location>
        <begin position="1"/>
        <end position="18"/>
    </location>
</feature>
<evidence type="ECO:0000256" key="2">
    <source>
        <dbReference type="SAM" id="SignalP"/>
    </source>
</evidence>
<dbReference type="Gene3D" id="2.10.25.10">
    <property type="entry name" value="Laminin"/>
    <property type="match status" value="2"/>
</dbReference>
<dbReference type="GO" id="GO:0005615">
    <property type="term" value="C:extracellular space"/>
    <property type="evidence" value="ECO:0007669"/>
    <property type="project" value="TreeGrafter"/>
</dbReference>
<dbReference type="GO" id="GO:0007165">
    <property type="term" value="P:signal transduction"/>
    <property type="evidence" value="ECO:0007669"/>
    <property type="project" value="TreeGrafter"/>
</dbReference>
<dbReference type="InterPro" id="IPR052071">
    <property type="entry name" value="SCUB_EGF-like_domain"/>
</dbReference>
<dbReference type="Gene3D" id="2.10.50.10">
    <property type="entry name" value="Tumor Necrosis Factor Receptor, subunit A, domain 2"/>
    <property type="match status" value="3"/>
</dbReference>
<dbReference type="PANTHER" id="PTHR24046:SF5">
    <property type="entry name" value="EGF-LIKE DOMAIN-CONTAINING PROTEIN"/>
    <property type="match status" value="1"/>
</dbReference>
<dbReference type="InterPro" id="IPR000742">
    <property type="entry name" value="EGF"/>
</dbReference>
<evidence type="ECO:0000313" key="5">
    <source>
        <dbReference type="WBParaSite" id="HCON_00162200-00001"/>
    </source>
</evidence>
<feature type="chain" id="PRO_5029666649" evidence="2">
    <location>
        <begin position="19"/>
        <end position="474"/>
    </location>
</feature>
<dbReference type="Proteomes" id="UP000025227">
    <property type="component" value="Unplaced"/>
</dbReference>
<feature type="domain" description="EGF-like" evidence="3">
    <location>
        <begin position="391"/>
        <end position="434"/>
    </location>
</feature>
<dbReference type="WBParaSite" id="HCON_00162200-00001">
    <property type="protein sequence ID" value="HCON_00162200-00001"/>
    <property type="gene ID" value="HCON_00162200"/>
</dbReference>
<dbReference type="Pfam" id="PF07699">
    <property type="entry name" value="Ephrin_rec_like"/>
    <property type="match status" value="4"/>
</dbReference>
<evidence type="ECO:0000259" key="3">
    <source>
        <dbReference type="PROSITE" id="PS50026"/>
    </source>
</evidence>
<evidence type="ECO:0000313" key="4">
    <source>
        <dbReference type="Proteomes" id="UP000025227"/>
    </source>
</evidence>
<dbReference type="OrthoDB" id="382013at2759"/>
<feature type="domain" description="EGF-like" evidence="3">
    <location>
        <begin position="436"/>
        <end position="471"/>
    </location>
</feature>
<keyword evidence="1" id="KW-1015">Disulfide bond</keyword>
<evidence type="ECO:0000256" key="1">
    <source>
        <dbReference type="PROSITE-ProRule" id="PRU00076"/>
    </source>
</evidence>
<dbReference type="GO" id="GO:0009986">
    <property type="term" value="C:cell surface"/>
    <property type="evidence" value="ECO:0007669"/>
    <property type="project" value="TreeGrafter"/>
</dbReference>
<dbReference type="PROSITE" id="PS00022">
    <property type="entry name" value="EGF_1"/>
    <property type="match status" value="1"/>
</dbReference>
<dbReference type="FunFam" id="2.10.50.10:FF:000018">
    <property type="entry name" value="Sushi, von Willebrand factor type A, EGF and pentraxin domain-containing 1"/>
    <property type="match status" value="1"/>
</dbReference>
<reference evidence="5" key="1">
    <citation type="submission" date="2020-12" db="UniProtKB">
        <authorList>
            <consortium name="WormBaseParasite"/>
        </authorList>
    </citation>
    <scope>IDENTIFICATION</scope>
    <source>
        <strain evidence="5">MHco3</strain>
    </source>
</reference>
<dbReference type="SUPFAM" id="SSF57196">
    <property type="entry name" value="EGF/Laminin"/>
    <property type="match status" value="1"/>
</dbReference>
<feature type="disulfide bond" evidence="1">
    <location>
        <begin position="439"/>
        <end position="449"/>
    </location>
</feature>
<dbReference type="SMART" id="SM01411">
    <property type="entry name" value="Ephrin_rec_like"/>
    <property type="match status" value="4"/>
</dbReference>
<dbReference type="SUPFAM" id="SSF57184">
    <property type="entry name" value="Growth factor receptor domain"/>
    <property type="match status" value="2"/>
</dbReference>
<dbReference type="PANTHER" id="PTHR24046">
    <property type="entry name" value="SIGNAL PEPTIDE, CUB AND EGF-LIKE DOMAIN-CONTAINING"/>
    <property type="match status" value="1"/>
</dbReference>
<dbReference type="PROSITE" id="PS50026">
    <property type="entry name" value="EGF_3"/>
    <property type="match status" value="2"/>
</dbReference>
<organism evidence="4 5">
    <name type="scientific">Haemonchus contortus</name>
    <name type="common">Barber pole worm</name>
    <dbReference type="NCBI Taxonomy" id="6289"/>
    <lineage>
        <taxon>Eukaryota</taxon>
        <taxon>Metazoa</taxon>
        <taxon>Ecdysozoa</taxon>
        <taxon>Nematoda</taxon>
        <taxon>Chromadorea</taxon>
        <taxon>Rhabditida</taxon>
        <taxon>Rhabditina</taxon>
        <taxon>Rhabditomorpha</taxon>
        <taxon>Strongyloidea</taxon>
        <taxon>Trichostrongylidae</taxon>
        <taxon>Haemonchus</taxon>
    </lineage>
</organism>
<dbReference type="OMA" id="NSTRIEH"/>
<feature type="disulfide bond" evidence="1">
    <location>
        <begin position="461"/>
        <end position="470"/>
    </location>
</feature>
<sequence length="474" mass="52327">MLQRLLPLVVFYSITVFCKDDDLVVPAVRVVRLQVDYPEAAVQEIQKIHKWNSIMRNSVIASLRFINKHWIICGSGPNDERPPNDCGKAQVTGEVLDGSHYRINATFISERDPIKNAKVDSTSTVYAVAQIGLKGGIFQYTNALKVLGKPSSKLTFDEAFFCYKGAVLVDGDKCRLCPPGSFFNTRLEECELCAIGYYQPEAGRNTCLRCPDERSTGAEGAVQKSSCIPVCPAGYFFDYNSATCEPCGLRGFQPKSGTDRCIPCPPTMVPLYLNSTRIEHCLEKCADGWQRSTDGHRCEPCPLGSFKSQDDAVCMQCPAGWSTLNKGSKHLNECKIKICYPGTFLNASTFQCSPCDYGLYTDEYDSRICKSCPVSTTTYQTGSNTITQCLSTNQCKSGAHTCHWLAACMDMPDFDHKPRYSCKCKPGYVGNGNQCTDACEGLCINGATCLKTGRGETRCLCLPEFTGRRCESRL</sequence>